<feature type="compositionally biased region" description="Basic and acidic residues" evidence="1">
    <location>
        <begin position="251"/>
        <end position="270"/>
    </location>
</feature>
<feature type="compositionally biased region" description="Polar residues" evidence="1">
    <location>
        <begin position="119"/>
        <end position="128"/>
    </location>
</feature>
<evidence type="ECO:0000256" key="1">
    <source>
        <dbReference type="SAM" id="MobiDB-lite"/>
    </source>
</evidence>
<dbReference type="Pfam" id="PF01585">
    <property type="entry name" value="G-patch"/>
    <property type="match status" value="1"/>
</dbReference>
<evidence type="ECO:0000259" key="2">
    <source>
        <dbReference type="PROSITE" id="PS50174"/>
    </source>
</evidence>
<feature type="compositionally biased region" description="Basic and acidic residues" evidence="1">
    <location>
        <begin position="277"/>
        <end position="292"/>
    </location>
</feature>
<dbReference type="SMART" id="SM00443">
    <property type="entry name" value="G_patch"/>
    <property type="match status" value="1"/>
</dbReference>
<dbReference type="Proteomes" id="UP000245699">
    <property type="component" value="Unassembled WGS sequence"/>
</dbReference>
<feature type="domain" description="G-patch" evidence="2">
    <location>
        <begin position="25"/>
        <end position="71"/>
    </location>
</feature>
<keyword evidence="4" id="KW-1185">Reference proteome</keyword>
<feature type="compositionally biased region" description="Basic and acidic residues" evidence="1">
    <location>
        <begin position="105"/>
        <end position="118"/>
    </location>
</feature>
<evidence type="ECO:0000313" key="3">
    <source>
        <dbReference type="EMBL" id="PVU99056.1"/>
    </source>
</evidence>
<dbReference type="OrthoDB" id="29523at2759"/>
<organism evidence="3 4">
    <name type="scientific">Furculomyces boomerangus</name>
    <dbReference type="NCBI Taxonomy" id="61424"/>
    <lineage>
        <taxon>Eukaryota</taxon>
        <taxon>Fungi</taxon>
        <taxon>Fungi incertae sedis</taxon>
        <taxon>Zoopagomycota</taxon>
        <taxon>Kickxellomycotina</taxon>
        <taxon>Harpellomycetes</taxon>
        <taxon>Harpellales</taxon>
        <taxon>Harpellaceae</taxon>
        <taxon>Furculomyces</taxon>
    </lineage>
</organism>
<reference evidence="3 4" key="1">
    <citation type="journal article" date="2018" name="MBio">
        <title>Comparative Genomics Reveals the Core Gene Toolbox for the Fungus-Insect Symbiosis.</title>
        <authorList>
            <person name="Wang Y."/>
            <person name="Stata M."/>
            <person name="Wang W."/>
            <person name="Stajich J.E."/>
            <person name="White M.M."/>
            <person name="Moncalvo J.M."/>
        </authorList>
    </citation>
    <scope>NUCLEOTIDE SEQUENCE [LARGE SCALE GENOMIC DNA]</scope>
    <source>
        <strain evidence="3 4">AUS-77-4</strain>
    </source>
</reference>
<dbReference type="GO" id="GO:0003676">
    <property type="term" value="F:nucleic acid binding"/>
    <property type="evidence" value="ECO:0007669"/>
    <property type="project" value="InterPro"/>
</dbReference>
<dbReference type="InterPro" id="IPR000467">
    <property type="entry name" value="G_patch_dom"/>
</dbReference>
<dbReference type="InterPro" id="IPR050656">
    <property type="entry name" value="PINX1"/>
</dbReference>
<dbReference type="PANTHER" id="PTHR23149">
    <property type="entry name" value="G PATCH DOMAIN CONTAINING PROTEIN"/>
    <property type="match status" value="1"/>
</dbReference>
<sequence length="292" mass="32875">MGLAENKSRQLISADPQNLHWGNDKSKFGYRLMQKMGWSEGQGLGASGNGIVDHLKVRLKMNSLGIGAEVKTSENWLENTSDYEKLLAKLNSSTQNSIANSPSTSERESPEPEKKTQDIPKNTNSQPRASHRAKFRKMKQLASKEGQSLQEILGIRKTLETDQVPDIKENKLDLNGAEGFVQTKTSTMNIKEYFSSKNLNSESIISTGEDNSFHAFIGFKTENTENLETVKDDIKEIPKSVKETTKKRKKDEKSIEKEKKKSKSSKEKKDKKSKKEKSKDSKSKDSKSKSKK</sequence>
<name>A0A2T9Z3E1_9FUNG</name>
<dbReference type="PANTHER" id="PTHR23149:SF27">
    <property type="entry name" value="PIN2_TERF1-INTERACTING TELOMERASE INHIBITOR 1"/>
    <property type="match status" value="1"/>
</dbReference>
<feature type="region of interest" description="Disordered" evidence="1">
    <location>
        <begin position="94"/>
        <end position="142"/>
    </location>
</feature>
<feature type="region of interest" description="Disordered" evidence="1">
    <location>
        <begin position="235"/>
        <end position="292"/>
    </location>
</feature>
<gene>
    <name evidence="3" type="ORF">BB559_001038</name>
</gene>
<proteinExistence type="predicted"/>
<accession>A0A2T9Z3E1</accession>
<comment type="caution">
    <text evidence="3">The sequence shown here is derived from an EMBL/GenBank/DDBJ whole genome shotgun (WGS) entry which is preliminary data.</text>
</comment>
<dbReference type="STRING" id="61424.A0A2T9Z3E1"/>
<dbReference type="AlphaFoldDB" id="A0A2T9Z3E1"/>
<dbReference type="GO" id="GO:0010521">
    <property type="term" value="F:telomerase inhibitor activity"/>
    <property type="evidence" value="ECO:0007669"/>
    <property type="project" value="TreeGrafter"/>
</dbReference>
<dbReference type="GO" id="GO:0005730">
    <property type="term" value="C:nucleolus"/>
    <property type="evidence" value="ECO:0007669"/>
    <property type="project" value="TreeGrafter"/>
</dbReference>
<feature type="compositionally biased region" description="Basic residues" evidence="1">
    <location>
        <begin position="129"/>
        <end position="139"/>
    </location>
</feature>
<feature type="compositionally biased region" description="Basic and acidic residues" evidence="1">
    <location>
        <begin position="235"/>
        <end position="244"/>
    </location>
</feature>
<dbReference type="PROSITE" id="PS50174">
    <property type="entry name" value="G_PATCH"/>
    <property type="match status" value="1"/>
</dbReference>
<protein>
    <recommendedName>
        <fullName evidence="2">G-patch domain-containing protein</fullName>
    </recommendedName>
</protein>
<dbReference type="EMBL" id="MBFT01000054">
    <property type="protein sequence ID" value="PVU99056.1"/>
    <property type="molecule type" value="Genomic_DNA"/>
</dbReference>
<evidence type="ECO:0000313" key="4">
    <source>
        <dbReference type="Proteomes" id="UP000245699"/>
    </source>
</evidence>